<dbReference type="Proteomes" id="UP000434209">
    <property type="component" value="Chromosome 1"/>
</dbReference>
<dbReference type="KEGG" id="pacp:FAZ97_04295"/>
<evidence type="ECO:0000256" key="1">
    <source>
        <dbReference type="ARBA" id="ARBA00004141"/>
    </source>
</evidence>
<feature type="transmembrane region" description="Helical" evidence="5">
    <location>
        <begin position="115"/>
        <end position="133"/>
    </location>
</feature>
<evidence type="ECO:0000256" key="4">
    <source>
        <dbReference type="ARBA" id="ARBA00023136"/>
    </source>
</evidence>
<dbReference type="InterPro" id="IPR007016">
    <property type="entry name" value="O-antigen_ligase-rel_domated"/>
</dbReference>
<dbReference type="PANTHER" id="PTHR37422:SF13">
    <property type="entry name" value="LIPOPOLYSACCHARIDE BIOSYNTHESIS PROTEIN PA4999-RELATED"/>
    <property type="match status" value="1"/>
</dbReference>
<feature type="transmembrane region" description="Helical" evidence="5">
    <location>
        <begin position="204"/>
        <end position="221"/>
    </location>
</feature>
<keyword evidence="8" id="KW-1185">Reference proteome</keyword>
<dbReference type="OrthoDB" id="8576060at2"/>
<evidence type="ECO:0000256" key="3">
    <source>
        <dbReference type="ARBA" id="ARBA00022989"/>
    </source>
</evidence>
<keyword evidence="4 5" id="KW-0472">Membrane</keyword>
<reference evidence="7 8" key="1">
    <citation type="submission" date="2019-12" db="EMBL/GenBank/DDBJ databases">
        <title>Paraburkholderia acidiphila 7Q-K02 sp. nov and Paraburkholderia acidisoli DHF22 sp. nov., two strains isolated from forest soil.</title>
        <authorList>
            <person name="Gao Z."/>
            <person name="Qiu L."/>
        </authorList>
    </citation>
    <scope>NUCLEOTIDE SEQUENCE [LARGE SCALE GENOMIC DNA]</scope>
    <source>
        <strain evidence="7 8">7Q-K02</strain>
    </source>
</reference>
<dbReference type="PANTHER" id="PTHR37422">
    <property type="entry name" value="TEICHURONIC ACID BIOSYNTHESIS PROTEIN TUAE"/>
    <property type="match status" value="1"/>
</dbReference>
<protein>
    <submittedName>
        <fullName evidence="7">Polymerase</fullName>
    </submittedName>
</protein>
<evidence type="ECO:0000313" key="8">
    <source>
        <dbReference type="Proteomes" id="UP000434209"/>
    </source>
</evidence>
<evidence type="ECO:0000313" key="7">
    <source>
        <dbReference type="EMBL" id="QGZ54202.1"/>
    </source>
</evidence>
<dbReference type="Pfam" id="PF04932">
    <property type="entry name" value="Wzy_C"/>
    <property type="match status" value="1"/>
</dbReference>
<keyword evidence="3 5" id="KW-1133">Transmembrane helix</keyword>
<feature type="transmembrane region" description="Helical" evidence="5">
    <location>
        <begin position="60"/>
        <end position="85"/>
    </location>
</feature>
<organism evidence="7 8">
    <name type="scientific">Paraburkholderia acidiphila</name>
    <dbReference type="NCBI Taxonomy" id="2571747"/>
    <lineage>
        <taxon>Bacteria</taxon>
        <taxon>Pseudomonadati</taxon>
        <taxon>Pseudomonadota</taxon>
        <taxon>Betaproteobacteria</taxon>
        <taxon>Burkholderiales</taxon>
        <taxon>Burkholderiaceae</taxon>
        <taxon>Paraburkholderia</taxon>
    </lineage>
</organism>
<comment type="subcellular location">
    <subcellularLocation>
        <location evidence="1">Membrane</location>
        <topology evidence="1">Multi-pass membrane protein</topology>
    </subcellularLocation>
</comment>
<evidence type="ECO:0000256" key="2">
    <source>
        <dbReference type="ARBA" id="ARBA00022692"/>
    </source>
</evidence>
<feature type="transmembrane region" description="Helical" evidence="5">
    <location>
        <begin position="30"/>
        <end position="48"/>
    </location>
</feature>
<feature type="transmembrane region" description="Helical" evidence="5">
    <location>
        <begin position="363"/>
        <end position="382"/>
    </location>
</feature>
<feature type="transmembrane region" description="Helical" evidence="5">
    <location>
        <begin position="91"/>
        <end position="108"/>
    </location>
</feature>
<feature type="transmembrane region" description="Helical" evidence="5">
    <location>
        <begin position="228"/>
        <end position="245"/>
    </location>
</feature>
<feature type="transmembrane region" description="Helical" evidence="5">
    <location>
        <begin position="153"/>
        <end position="170"/>
    </location>
</feature>
<dbReference type="AlphaFoldDB" id="A0A7Z2J760"/>
<evidence type="ECO:0000259" key="6">
    <source>
        <dbReference type="Pfam" id="PF04932"/>
    </source>
</evidence>
<dbReference type="RefSeq" id="WP_158757350.1">
    <property type="nucleotide sequence ID" value="NZ_CP046909.1"/>
</dbReference>
<keyword evidence="2 5" id="KW-0812">Transmembrane</keyword>
<evidence type="ECO:0000256" key="5">
    <source>
        <dbReference type="SAM" id="Phobius"/>
    </source>
</evidence>
<dbReference type="InterPro" id="IPR051533">
    <property type="entry name" value="WaaL-like"/>
</dbReference>
<accession>A0A7Z2J760</accession>
<feature type="transmembrane region" description="Helical" evidence="5">
    <location>
        <begin position="182"/>
        <end position="198"/>
    </location>
</feature>
<feature type="transmembrane region" description="Helical" evidence="5">
    <location>
        <begin position="331"/>
        <end position="351"/>
    </location>
</feature>
<proteinExistence type="predicted"/>
<dbReference type="EMBL" id="CP046909">
    <property type="protein sequence ID" value="QGZ54202.1"/>
    <property type="molecule type" value="Genomic_DNA"/>
</dbReference>
<feature type="transmembrane region" description="Helical" evidence="5">
    <location>
        <begin position="388"/>
        <end position="405"/>
    </location>
</feature>
<name>A0A7Z2J760_9BURK</name>
<feature type="domain" description="O-antigen ligase-related" evidence="6">
    <location>
        <begin position="188"/>
        <end position="339"/>
    </location>
</feature>
<gene>
    <name evidence="7" type="ORF">FAZ97_04295</name>
</gene>
<sequence length="443" mass="48475">MNFRRSLLLACSALLFLIPAVNLMWRGGSGYGFFLLLALALGAAMVNWRNPGYFSPLRDYRWYTVGMFALLVCIAVQQALFGYWMPREFDALARFPLALLIFLLLRQLPTRYLKTIGWGCVAGALVVGIWALLSQPPGGWSDKERLSNSFTNAIPFGDTALLLAFLSVFTRGWDDKRDWRTLALRLLALVSGGYVSFVSGTRGGWIAIPVFLVLLAAQYRCFTHKKRLVAMVLVLVPITAGLLSIKEVPQRMTDATRDIARMQQGDAQSSFGARRALWQASSNIFARHPIYGVGKGHLEAELDSMAKRGEVSPLVVNERAHSDFFSTLAEMGSVGVASLLLFYFGITVYFWRERRASDPTIRAASYAGLAVAFSTVIFGLSIDVLVPVMVTVLIALMVATLLAVIDARKRELAAQAAAACPGATQIDDISARSAAQCASTHGS</sequence>
<dbReference type="GO" id="GO:0016020">
    <property type="term" value="C:membrane"/>
    <property type="evidence" value="ECO:0007669"/>
    <property type="project" value="UniProtKB-SubCell"/>
</dbReference>